<dbReference type="EMBL" id="QWEG01000013">
    <property type="protein sequence ID" value="RHW35711.1"/>
    <property type="molecule type" value="Genomic_DNA"/>
</dbReference>
<dbReference type="Proteomes" id="UP000284416">
    <property type="component" value="Unassembled WGS sequence"/>
</dbReference>
<sequence length="227" mass="25442">MAIFPVLMLILMVIGASQLLAKSGKIRFGTPKVTHWLLIGYIGVLIVATVVSPLIKENKVTGERLSSTEVDRGWEDYYQKLHAGNLKGIHDRHLVKKERFENFTSDTLEFNFGGDFGPQILVERDRSLVNAIEIYSYREQLVIDGLDFTSKAKGMSYQLNGNKLEVAPTLVNVELAILNNSFPVRQFTREAGNNHTIHGGESILYLKVPEQVKVQTEGQIGITEVEK</sequence>
<keyword evidence="3" id="KW-1185">Reference proteome</keyword>
<feature type="transmembrane region" description="Helical" evidence="1">
    <location>
        <begin position="37"/>
        <end position="55"/>
    </location>
</feature>
<reference evidence="2 3" key="1">
    <citation type="journal article" date="2017" name="Int. J. Syst. Evol. Microbiol.">
        <title>Bacillus notoginsengisoli sp. nov., a novel bacterium isolated from the rhizosphere of Panax notoginseng.</title>
        <authorList>
            <person name="Zhang M.Y."/>
            <person name="Cheng J."/>
            <person name="Cai Y."/>
            <person name="Zhang T.Y."/>
            <person name="Wu Y.Y."/>
            <person name="Manikprabhu D."/>
            <person name="Li W.J."/>
            <person name="Zhang Y.X."/>
        </authorList>
    </citation>
    <scope>NUCLEOTIDE SEQUENCE [LARGE SCALE GENOMIC DNA]</scope>
    <source>
        <strain evidence="2 3">JCM 30743</strain>
    </source>
</reference>
<dbReference type="AlphaFoldDB" id="A0A417YPE5"/>
<proteinExistence type="predicted"/>
<dbReference type="OrthoDB" id="2842789at2"/>
<accession>A0A417YPE5</accession>
<keyword evidence="1" id="KW-0812">Transmembrane</keyword>
<evidence type="ECO:0000256" key="1">
    <source>
        <dbReference type="SAM" id="Phobius"/>
    </source>
</evidence>
<name>A0A417YPE5_9BACI</name>
<comment type="caution">
    <text evidence="2">The sequence shown here is derived from an EMBL/GenBank/DDBJ whole genome shotgun (WGS) entry which is preliminary data.</text>
</comment>
<keyword evidence="1" id="KW-0472">Membrane</keyword>
<keyword evidence="1" id="KW-1133">Transmembrane helix</keyword>
<evidence type="ECO:0000313" key="3">
    <source>
        <dbReference type="Proteomes" id="UP000284416"/>
    </source>
</evidence>
<evidence type="ECO:0000313" key="2">
    <source>
        <dbReference type="EMBL" id="RHW35711.1"/>
    </source>
</evidence>
<gene>
    <name evidence="2" type="ORF">D1B31_18900</name>
</gene>
<dbReference type="RefSeq" id="WP_118923340.1">
    <property type="nucleotide sequence ID" value="NZ_QWEG01000013.1"/>
</dbReference>
<protein>
    <submittedName>
        <fullName evidence="2">Uncharacterized protein</fullName>
    </submittedName>
</protein>
<organism evidence="2 3">
    <name type="scientific">Neobacillus notoginsengisoli</name>
    <dbReference type="NCBI Taxonomy" id="1578198"/>
    <lineage>
        <taxon>Bacteria</taxon>
        <taxon>Bacillati</taxon>
        <taxon>Bacillota</taxon>
        <taxon>Bacilli</taxon>
        <taxon>Bacillales</taxon>
        <taxon>Bacillaceae</taxon>
        <taxon>Neobacillus</taxon>
    </lineage>
</organism>